<dbReference type="InterPro" id="IPR036754">
    <property type="entry name" value="YbaK/aa-tRNA-synt-asso_dom_sf"/>
</dbReference>
<dbReference type="GO" id="GO:0016829">
    <property type="term" value="F:lyase activity"/>
    <property type="evidence" value="ECO:0007669"/>
    <property type="project" value="UniProtKB-KW"/>
</dbReference>
<comment type="caution">
    <text evidence="6">The sequence shown here is derived from an EMBL/GenBank/DDBJ whole genome shotgun (WGS) entry which is preliminary data.</text>
</comment>
<dbReference type="Pfam" id="PF04073">
    <property type="entry name" value="tRNA_edit"/>
    <property type="match status" value="1"/>
</dbReference>
<keyword evidence="2 4" id="KW-0648">Protein biosynthesis</keyword>
<dbReference type="Gene3D" id="3.90.960.10">
    <property type="entry name" value="YbaK/aminoacyl-tRNA synthetase-associated domain"/>
    <property type="match status" value="1"/>
</dbReference>
<evidence type="ECO:0000313" key="6">
    <source>
        <dbReference type="EMBL" id="KRN75221.1"/>
    </source>
</evidence>
<keyword evidence="3 4" id="KW-0456">Lyase</keyword>
<keyword evidence="7" id="KW-1185">Reference proteome</keyword>
<dbReference type="AlphaFoldDB" id="A0A0R2JIZ2"/>
<organism evidence="6 7">
    <name type="scientific">Weissella kandleri</name>
    <dbReference type="NCBI Taxonomy" id="1616"/>
    <lineage>
        <taxon>Bacteria</taxon>
        <taxon>Bacillati</taxon>
        <taxon>Bacillota</taxon>
        <taxon>Bacilli</taxon>
        <taxon>Lactobacillales</taxon>
        <taxon>Lactobacillaceae</taxon>
        <taxon>Weissella</taxon>
    </lineage>
</organism>
<evidence type="ECO:0000313" key="7">
    <source>
        <dbReference type="Proteomes" id="UP000051655"/>
    </source>
</evidence>
<dbReference type="SUPFAM" id="SSF55826">
    <property type="entry name" value="YbaK/ProRS associated domain"/>
    <property type="match status" value="1"/>
</dbReference>
<accession>A0A0R2JIZ2</accession>
<evidence type="ECO:0000256" key="4">
    <source>
        <dbReference type="PIRNR" id="PIRNR006181"/>
    </source>
</evidence>
<dbReference type="PANTHER" id="PTHR30411">
    <property type="entry name" value="CYTOPLASMIC PROTEIN"/>
    <property type="match status" value="1"/>
</dbReference>
<dbReference type="EC" id="4.2.-.-" evidence="4"/>
<dbReference type="STRING" id="1616.IV73_GL000376"/>
<proteinExistence type="inferred from homology"/>
<comment type="similarity">
    <text evidence="1 4">Belongs to the prolyl-tRNA editing family. YbaK/EbsC subfamily.</text>
</comment>
<dbReference type="CDD" id="cd00002">
    <property type="entry name" value="YbaK_deacylase"/>
    <property type="match status" value="1"/>
</dbReference>
<evidence type="ECO:0000256" key="2">
    <source>
        <dbReference type="ARBA" id="ARBA00022917"/>
    </source>
</evidence>
<evidence type="ECO:0000259" key="5">
    <source>
        <dbReference type="Pfam" id="PF04073"/>
    </source>
</evidence>
<evidence type="ECO:0000256" key="1">
    <source>
        <dbReference type="ARBA" id="ARBA00009798"/>
    </source>
</evidence>
<dbReference type="InterPro" id="IPR004369">
    <property type="entry name" value="Prolyl-tRNA_editing_YbaK/EbsC"/>
</dbReference>
<dbReference type="EMBL" id="JQBP01000002">
    <property type="protein sequence ID" value="KRN75221.1"/>
    <property type="molecule type" value="Genomic_DNA"/>
</dbReference>
<dbReference type="Proteomes" id="UP000051655">
    <property type="component" value="Unassembled WGS sequence"/>
</dbReference>
<dbReference type="InterPro" id="IPR007214">
    <property type="entry name" value="YbaK/aa-tRNA-synth-assoc-dom"/>
</dbReference>
<gene>
    <name evidence="6" type="ORF">IV73_GL000376</name>
</gene>
<sequence>MKLYYFEVRGAFMAKKKRIKKILVEQILDKAQIVYKSIVFEHGMQHMNDELENMGIERHHMYKTLALMGNKTGPVIGIVPIDMHLNEKQLAAVSGNKRVDMLPTKDLQKTTGYVHGANNPVGIWQTKKFPIYFDSSAQATGQIIISAGEIGRSIEIDAEELAQFVHGQFADIAVNEPQA</sequence>
<name>A0A0R2JIZ2_9LACO</name>
<dbReference type="PIRSF" id="PIRSF006181">
    <property type="entry name" value="EbsC_YbaK"/>
    <property type="match status" value="1"/>
</dbReference>
<dbReference type="PATRIC" id="fig|1616.3.peg.388"/>
<evidence type="ECO:0000256" key="3">
    <source>
        <dbReference type="ARBA" id="ARBA00023239"/>
    </source>
</evidence>
<feature type="domain" description="YbaK/aminoacyl-tRNA synthetase-associated" evidence="5">
    <location>
        <begin position="47"/>
        <end position="164"/>
    </location>
</feature>
<dbReference type="GO" id="GO:0002161">
    <property type="term" value="F:aminoacyl-tRNA deacylase activity"/>
    <property type="evidence" value="ECO:0007669"/>
    <property type="project" value="InterPro"/>
</dbReference>
<dbReference type="PANTHER" id="PTHR30411:SF0">
    <property type="entry name" value="CYS-TRNA(PRO)_CYS-TRNA(CYS) DEACYLASE YBAK"/>
    <property type="match status" value="1"/>
</dbReference>
<protein>
    <recommendedName>
        <fullName evidence="4">Cys-tRNA(Pro)/Cys-tRNA(Cys) deacylase</fullName>
        <ecNumber evidence="4">4.2.-.-</ecNumber>
    </recommendedName>
</protein>
<dbReference type="GO" id="GO:0006412">
    <property type="term" value="P:translation"/>
    <property type="evidence" value="ECO:0007669"/>
    <property type="project" value="UniProtKB-KW"/>
</dbReference>
<reference evidence="6 7" key="1">
    <citation type="journal article" date="2015" name="Genome Announc.">
        <title>Expanding the biotechnology potential of lactobacilli through comparative genomics of 213 strains and associated genera.</title>
        <authorList>
            <person name="Sun Z."/>
            <person name="Harris H.M."/>
            <person name="McCann A."/>
            <person name="Guo C."/>
            <person name="Argimon S."/>
            <person name="Zhang W."/>
            <person name="Yang X."/>
            <person name="Jeffery I.B."/>
            <person name="Cooney J.C."/>
            <person name="Kagawa T.F."/>
            <person name="Liu W."/>
            <person name="Song Y."/>
            <person name="Salvetti E."/>
            <person name="Wrobel A."/>
            <person name="Rasinkangas P."/>
            <person name="Parkhill J."/>
            <person name="Rea M.C."/>
            <person name="O'Sullivan O."/>
            <person name="Ritari J."/>
            <person name="Douillard F.P."/>
            <person name="Paul Ross R."/>
            <person name="Yang R."/>
            <person name="Briner A.E."/>
            <person name="Felis G.E."/>
            <person name="de Vos W.M."/>
            <person name="Barrangou R."/>
            <person name="Klaenhammer T.R."/>
            <person name="Caufield P.W."/>
            <person name="Cui Y."/>
            <person name="Zhang H."/>
            <person name="O'Toole P.W."/>
        </authorList>
    </citation>
    <scope>NUCLEOTIDE SEQUENCE [LARGE SCALE GENOMIC DNA]</scope>
    <source>
        <strain evidence="6 7">DSM 20593</strain>
    </source>
</reference>